<evidence type="ECO:0000313" key="3">
    <source>
        <dbReference type="WBParaSite" id="PSAMB.scaffold1679size28766.g14394.t1"/>
    </source>
</evidence>
<name>A0A914V9L1_9BILA</name>
<protein>
    <submittedName>
        <fullName evidence="3">Neurotransmitter-gated ion-channel ligand-binding domain-containing protein</fullName>
    </submittedName>
</protein>
<evidence type="ECO:0000313" key="2">
    <source>
        <dbReference type="Proteomes" id="UP000887566"/>
    </source>
</evidence>
<sequence>MVAFFYCIHLILIVLIRTNFASRIEARLLFDLLKQNYYDHRVRPVEESNATLNVELGLTVRRIINLSSRSSSLTMNVWLTQRWKDSQLTWKPEDYAGIEEIFLPRHQIYTPDITILNGAEQVIDSSMISRAVVKFDGTVKLVDQLTWKSDCVFEHIETEVRCTVKLGSWSYNTALLNLTVGEVDATTFVVPHRQWLIEKSSTTRLVRYEVAETDNKFFAIDFVFSFTRRADADY</sequence>
<dbReference type="FunFam" id="2.70.170.10:FF:000028">
    <property type="entry name" value="AcetylCholine Receptor"/>
    <property type="match status" value="1"/>
</dbReference>
<dbReference type="Gene3D" id="2.70.170.10">
    <property type="entry name" value="Neurotransmitter-gated ion-channel ligand-binding domain"/>
    <property type="match status" value="1"/>
</dbReference>
<organism evidence="2 3">
    <name type="scientific">Plectus sambesii</name>
    <dbReference type="NCBI Taxonomy" id="2011161"/>
    <lineage>
        <taxon>Eukaryota</taxon>
        <taxon>Metazoa</taxon>
        <taxon>Ecdysozoa</taxon>
        <taxon>Nematoda</taxon>
        <taxon>Chromadorea</taxon>
        <taxon>Plectida</taxon>
        <taxon>Plectina</taxon>
        <taxon>Plectoidea</taxon>
        <taxon>Plectidae</taxon>
        <taxon>Plectus</taxon>
    </lineage>
</organism>
<proteinExistence type="predicted"/>
<evidence type="ECO:0000259" key="1">
    <source>
        <dbReference type="Pfam" id="PF02931"/>
    </source>
</evidence>
<dbReference type="GO" id="GO:0016020">
    <property type="term" value="C:membrane"/>
    <property type="evidence" value="ECO:0007669"/>
    <property type="project" value="InterPro"/>
</dbReference>
<dbReference type="SUPFAM" id="SSF63712">
    <property type="entry name" value="Nicotinic receptor ligand binding domain-like"/>
    <property type="match status" value="1"/>
</dbReference>
<keyword evidence="2" id="KW-1185">Reference proteome</keyword>
<dbReference type="PANTHER" id="PTHR18945">
    <property type="entry name" value="NEUROTRANSMITTER GATED ION CHANNEL"/>
    <property type="match status" value="1"/>
</dbReference>
<reference evidence="3" key="1">
    <citation type="submission" date="2022-11" db="UniProtKB">
        <authorList>
            <consortium name="WormBaseParasite"/>
        </authorList>
    </citation>
    <scope>IDENTIFICATION</scope>
</reference>
<dbReference type="InterPro" id="IPR036734">
    <property type="entry name" value="Neur_chan_lig-bd_sf"/>
</dbReference>
<accession>A0A914V9L1</accession>
<dbReference type="GO" id="GO:0004888">
    <property type="term" value="F:transmembrane signaling receptor activity"/>
    <property type="evidence" value="ECO:0007669"/>
    <property type="project" value="InterPro"/>
</dbReference>
<dbReference type="InterPro" id="IPR006201">
    <property type="entry name" value="Neur_channel"/>
</dbReference>
<dbReference type="Pfam" id="PF02931">
    <property type="entry name" value="Neur_chan_LBD"/>
    <property type="match status" value="1"/>
</dbReference>
<dbReference type="InterPro" id="IPR006202">
    <property type="entry name" value="Neur_chan_lig-bd"/>
</dbReference>
<dbReference type="Proteomes" id="UP000887566">
    <property type="component" value="Unplaced"/>
</dbReference>
<dbReference type="AlphaFoldDB" id="A0A914V9L1"/>
<dbReference type="WBParaSite" id="PSAMB.scaffold1679size28766.g14394.t1">
    <property type="protein sequence ID" value="PSAMB.scaffold1679size28766.g14394.t1"/>
    <property type="gene ID" value="PSAMB.scaffold1679size28766.g14394"/>
</dbReference>
<dbReference type="GO" id="GO:0005230">
    <property type="term" value="F:extracellular ligand-gated monoatomic ion channel activity"/>
    <property type="evidence" value="ECO:0007669"/>
    <property type="project" value="InterPro"/>
</dbReference>
<feature type="domain" description="Neurotransmitter-gated ion-channel ligand-binding" evidence="1">
    <location>
        <begin position="26"/>
        <end position="229"/>
    </location>
</feature>